<reference evidence="1 2" key="1">
    <citation type="journal article" date="2015" name="Int. J. Syst. Evol. Microbiol.">
        <title>Description of Sphingopyxis fribergensis sp. nov. - a soil bacterium with the ability to degrade styrene and phenylacetic acid.</title>
        <authorList>
            <person name="Oelschlagel M."/>
            <person name="Ruckert C."/>
            <person name="Kalinowski J."/>
            <person name="Schmidt G."/>
            <person name="Schlomann M."/>
            <person name="Tischler D."/>
        </authorList>
    </citation>
    <scope>NUCLEOTIDE SEQUENCE [LARGE SCALE GENOMIC DNA]</scope>
    <source>
        <strain evidence="1 2">Kp5.2</strain>
    </source>
</reference>
<dbReference type="InterPro" id="IPR029060">
    <property type="entry name" value="PIN-like_dom_sf"/>
</dbReference>
<sequence>MFLSVLALAEYDKGIHNLEPDHPDRSRYTAARDALAHRFSDRLLSVDDAIVYRWGAISGDVKRRVRQAPPVIDTLLAATAIEHDLFLVTRNVKDTRHSGAVIFNPWEDDPSRFPLT</sequence>
<dbReference type="HOGENOM" id="CLU_118482_8_1_5"/>
<keyword evidence="2" id="KW-1185">Reference proteome</keyword>
<dbReference type="SUPFAM" id="SSF88723">
    <property type="entry name" value="PIN domain-like"/>
    <property type="match status" value="1"/>
</dbReference>
<dbReference type="STRING" id="1515612.SKP52_01220"/>
<accession>A0A0A7PAV6</accession>
<gene>
    <name evidence="1" type="ORF">SKP52_01220</name>
</gene>
<organism evidence="1 2">
    <name type="scientific">Sphingopyxis fribergensis</name>
    <dbReference type="NCBI Taxonomy" id="1515612"/>
    <lineage>
        <taxon>Bacteria</taxon>
        <taxon>Pseudomonadati</taxon>
        <taxon>Pseudomonadota</taxon>
        <taxon>Alphaproteobacteria</taxon>
        <taxon>Sphingomonadales</taxon>
        <taxon>Sphingomonadaceae</taxon>
        <taxon>Sphingopyxis</taxon>
    </lineage>
</organism>
<dbReference type="KEGG" id="sphk:SKP52_01220"/>
<protein>
    <submittedName>
        <fullName evidence="1">Plasmid stability protein</fullName>
    </submittedName>
</protein>
<dbReference type="AlphaFoldDB" id="A0A0A7PAV6"/>
<name>A0A0A7PAV6_9SPHN</name>
<dbReference type="Gene3D" id="3.40.50.1010">
    <property type="entry name" value="5'-nuclease"/>
    <property type="match status" value="1"/>
</dbReference>
<evidence type="ECO:0000313" key="1">
    <source>
        <dbReference type="EMBL" id="AJA07186.1"/>
    </source>
</evidence>
<proteinExistence type="predicted"/>
<evidence type="ECO:0000313" key="2">
    <source>
        <dbReference type="Proteomes" id="UP000030907"/>
    </source>
</evidence>
<dbReference type="Proteomes" id="UP000030907">
    <property type="component" value="Chromosome"/>
</dbReference>
<dbReference type="EMBL" id="CP009122">
    <property type="protein sequence ID" value="AJA07186.1"/>
    <property type="molecule type" value="Genomic_DNA"/>
</dbReference>